<accession>A0ABP8I3P5</accession>
<dbReference type="PANTHER" id="PTHR11102:SF160">
    <property type="entry name" value="ERAD-ASSOCIATED E3 UBIQUITIN-PROTEIN LIGASE COMPONENT HRD3"/>
    <property type="match status" value="1"/>
</dbReference>
<reference evidence="3" key="1">
    <citation type="journal article" date="2019" name="Int. J. Syst. Evol. Microbiol.">
        <title>The Global Catalogue of Microorganisms (GCM) 10K type strain sequencing project: providing services to taxonomists for standard genome sequencing and annotation.</title>
        <authorList>
            <consortium name="The Broad Institute Genomics Platform"/>
            <consortium name="The Broad Institute Genome Sequencing Center for Infectious Disease"/>
            <person name="Wu L."/>
            <person name="Ma J."/>
        </authorList>
    </citation>
    <scope>NUCLEOTIDE SEQUENCE [LARGE SCALE GENOMIC DNA]</scope>
    <source>
        <strain evidence="3">JCM 17727</strain>
    </source>
</reference>
<evidence type="ECO:0000313" key="2">
    <source>
        <dbReference type="EMBL" id="GAA4350745.1"/>
    </source>
</evidence>
<gene>
    <name evidence="2" type="ORF">GCM10023150_16810</name>
</gene>
<dbReference type="PANTHER" id="PTHR11102">
    <property type="entry name" value="SEL-1-LIKE PROTEIN"/>
    <property type="match status" value="1"/>
</dbReference>
<sequence length="271" mass="31651">MKIIKVCYLLSISLFVCGFNNFDSWQKIDNQEASYLTYIYKGEYIKVYPQIKALAESGDINAQYTLAKMYDFAEHMVECSGYRNCYPSWYKPLEPFDFSKKKAKKWYSEAAKNGHPYAYYKLARHIDYDGKNLTKRDDETKLALKGLMDRFRANDGVATYMYYKLTSYTFAVTPQTTEKSNSEAEKNLRLIITLLEKEAKQGRILAMHYLGKAYFHLWDYPKSFAWFTLASKHNHSPSGVYQKMVMGFIEKEGLEKETLLEINRLLSDFSG</sequence>
<feature type="chain" id="PRO_5046534856" description="Sel1 repeat family protein" evidence="1">
    <location>
        <begin position="19"/>
        <end position="271"/>
    </location>
</feature>
<dbReference type="RefSeq" id="WP_223578572.1">
    <property type="nucleotide sequence ID" value="NZ_BAABFU010000002.1"/>
</dbReference>
<dbReference type="SUPFAM" id="SSF81901">
    <property type="entry name" value="HCP-like"/>
    <property type="match status" value="2"/>
</dbReference>
<comment type="caution">
    <text evidence="2">The sequence shown here is derived from an EMBL/GenBank/DDBJ whole genome shotgun (WGS) entry which is preliminary data.</text>
</comment>
<protein>
    <recommendedName>
        <fullName evidence="4">Sel1 repeat family protein</fullName>
    </recommendedName>
</protein>
<evidence type="ECO:0000313" key="3">
    <source>
        <dbReference type="Proteomes" id="UP001501294"/>
    </source>
</evidence>
<feature type="signal peptide" evidence="1">
    <location>
        <begin position="1"/>
        <end position="18"/>
    </location>
</feature>
<dbReference type="Gene3D" id="1.25.40.10">
    <property type="entry name" value="Tetratricopeptide repeat domain"/>
    <property type="match status" value="1"/>
</dbReference>
<dbReference type="Proteomes" id="UP001501294">
    <property type="component" value="Unassembled WGS sequence"/>
</dbReference>
<keyword evidence="3" id="KW-1185">Reference proteome</keyword>
<dbReference type="EMBL" id="BAABFU010000002">
    <property type="protein sequence ID" value="GAA4350745.1"/>
    <property type="molecule type" value="Genomic_DNA"/>
</dbReference>
<organism evidence="2 3">
    <name type="scientific">Kangiella taiwanensis</name>
    <dbReference type="NCBI Taxonomy" id="1079179"/>
    <lineage>
        <taxon>Bacteria</taxon>
        <taxon>Pseudomonadati</taxon>
        <taxon>Pseudomonadota</taxon>
        <taxon>Gammaproteobacteria</taxon>
        <taxon>Kangiellales</taxon>
        <taxon>Kangiellaceae</taxon>
        <taxon>Kangiella</taxon>
    </lineage>
</organism>
<evidence type="ECO:0000256" key="1">
    <source>
        <dbReference type="SAM" id="SignalP"/>
    </source>
</evidence>
<keyword evidence="1" id="KW-0732">Signal</keyword>
<evidence type="ECO:0008006" key="4">
    <source>
        <dbReference type="Google" id="ProtNLM"/>
    </source>
</evidence>
<dbReference type="InterPro" id="IPR050767">
    <property type="entry name" value="Sel1_AlgK"/>
</dbReference>
<dbReference type="InterPro" id="IPR011990">
    <property type="entry name" value="TPR-like_helical_dom_sf"/>
</dbReference>
<name>A0ABP8I3P5_9GAMM</name>
<proteinExistence type="predicted"/>